<evidence type="ECO:0000259" key="10">
    <source>
        <dbReference type="Pfam" id="PF25019"/>
    </source>
</evidence>
<keyword evidence="4" id="KW-0547">Nucleotide-binding</keyword>
<evidence type="ECO:0000313" key="11">
    <source>
        <dbReference type="EnsemblPlants" id="EMT26541"/>
    </source>
</evidence>
<dbReference type="Pfam" id="PF25019">
    <property type="entry name" value="LRR_R13L1-DRL21"/>
    <property type="match status" value="1"/>
</dbReference>
<dbReference type="Gene3D" id="3.40.50.300">
    <property type="entry name" value="P-loop containing nucleotide triphosphate hydrolases"/>
    <property type="match status" value="1"/>
</dbReference>
<keyword evidence="5" id="KW-0611">Plant defense</keyword>
<dbReference type="Gene3D" id="3.80.10.10">
    <property type="entry name" value="Ribonuclease Inhibitor"/>
    <property type="match status" value="3"/>
</dbReference>
<evidence type="ECO:0000256" key="3">
    <source>
        <dbReference type="ARBA" id="ARBA00022737"/>
    </source>
</evidence>
<dbReference type="InterPro" id="IPR032675">
    <property type="entry name" value="LRR_dom_sf"/>
</dbReference>
<dbReference type="GO" id="GO:0051707">
    <property type="term" value="P:response to other organism"/>
    <property type="evidence" value="ECO:0007669"/>
    <property type="project" value="UniProtKB-ARBA"/>
</dbReference>
<proteinExistence type="inferred from homology"/>
<dbReference type="InterPro" id="IPR036388">
    <property type="entry name" value="WH-like_DNA-bd_sf"/>
</dbReference>
<dbReference type="GO" id="GO:0043531">
    <property type="term" value="F:ADP binding"/>
    <property type="evidence" value="ECO:0007669"/>
    <property type="project" value="InterPro"/>
</dbReference>
<feature type="domain" description="Disease resistance protein winged helix" evidence="9">
    <location>
        <begin position="555"/>
        <end position="624"/>
    </location>
</feature>
<evidence type="ECO:0000256" key="5">
    <source>
        <dbReference type="ARBA" id="ARBA00022821"/>
    </source>
</evidence>
<reference evidence="11" key="1">
    <citation type="submission" date="2015-06" db="UniProtKB">
        <authorList>
            <consortium name="EnsemblPlants"/>
        </authorList>
    </citation>
    <scope>IDENTIFICATION</scope>
</reference>
<accession>M8CS70</accession>
<comment type="similarity">
    <text evidence="1">Belongs to the disease resistance NB-LRR family.</text>
</comment>
<sequence>MANDGLDFVSKPDPIDWDGLVKEEDARSSSDGSVVTKIINSKNYKMSFFAEVHIGGLRKFRFPTKIMEILSISVLRVLMHHISTLCPQLSNTTLIQISLAGDCLHDVRRPDGRRHPSRVFTMDALLSAAQWVVSQALAPVADGMLQAWGDTKNLGLNIEALRMELLLVKATLETASHKQVDGPAMQELLGKLRDSALSAEDLLDELDYFRIHDKLNGTSDAADQHAKGGVHDLALNARHFAKAVGKLPFISSFCCSAPSPAGVGREVEEARQRASCCALPRAMQRSRGNSSSAPNANEEVSGCMPKLGKLLPCSSSPHVHDDRSGQPTLCGAPHGETPMPQFNRAHISERMRHIVEQLQPVRKEVTQILQSCDPMTIPDISQSRPITTSQSIEPKLYGRDHIMDTIIHDMTNGKYLGHDVTVLPIVGPGGIGKTTLIQHIHRNQQVQNHFQGIESEEFRKLFLAFIFGNEPVRSDQYCLLEIGNKIMEKLRGSPLAAKTVGALLSKDLSLHHWLRVLESKGWETQTDANGIMPALKLSYDHLPFEHQQCFSFSALFPEDHKYSATQLINLWIGLGILQPGARNQTLQLTGSKNLKDLVAWGFFREESRYGYPCYVMHDLLHNLALQVASHECLTVHHSSVRLEEINPNIHHLSIIIDDVDKISLEKLKRQLRKLKTSLNVKQLHTLMLFGEVDESFVSILGDFFREANALRVLRLDKISFSVESILHNFSALVHLRYLYLGTKCEREMHLLLIISRFYHLRILYLGSWCQNCHLPKEFSNLVNMRRFYTPADELHSDIVNVGKLKHLEELMVFRVNKKFEGFEPCQLEHLTELRELGIYNLENIHTIEEAAKTNLGENIHLERLTLDWDNERSNIEPGVEAVVLESLQPHRYLQELCIRGHKGSSCPAWLGYKVTVETLHLSGVSWQCLPPLGKMWGLGKVVLEHIPAMEEFVIEQSFCKLIRVELVGLGSFGKWVASQDADHMFPLLQVLIIKDCPQLLELPFASQIVYTSDQGQNSDWFPKLQELQIEKCPELLLVAHIPWTETLHSVNISDVKLLDKLEYSKNSFVGGRCLDIAGKDDLQSLDEVVAFSKLACLERLLLHKCPALQSKHLLLLTSLKKLMVEGSDGVVVEGDVEWQHPLEHLVVQGEESCGKELTELLTHLPSISKLEIEKCEKITQLSVGLDVQQTTSSATEVEEKEEDDSGLLLLPAQLSGTLQLLSIRSCPELVLVDPPFLLARGGLQALRSLKTLQISLCPKILSAKSSPFCCPFPSSLQQLHVAGVEGMGTLGHLLTAGGQLIQLSICGSPGFFAGLNQELKQQLLNGGKEQELQQLVSPLNGCKLQELYTDDAMGILAVPICNLLSSSLSILIFCINQEMECFTKDQEDALHLLVSLQKLMFINLSKLQSLPAGLQKLTNLKELSVWSCPLVRSLPEDGLPKSLQELDVWRCGSAELTQQCQGYSSYLLWHGSWYLAFSYGCYSQRLGGVPRKFRFEDQKKARQEWYYPLDPTSYIEMSGYH</sequence>
<evidence type="ECO:0000259" key="8">
    <source>
        <dbReference type="Pfam" id="PF18052"/>
    </source>
</evidence>
<protein>
    <submittedName>
        <fullName evidence="11">Putative disease resistance protein RGA3</fullName>
    </submittedName>
</protein>
<evidence type="ECO:0000259" key="7">
    <source>
        <dbReference type="Pfam" id="PF00931"/>
    </source>
</evidence>
<evidence type="ECO:0000256" key="4">
    <source>
        <dbReference type="ARBA" id="ARBA00022741"/>
    </source>
</evidence>
<dbReference type="ExpressionAtlas" id="M8CS70">
    <property type="expression patterns" value="baseline"/>
</dbReference>
<dbReference type="SUPFAM" id="SSF52540">
    <property type="entry name" value="P-loop containing nucleoside triphosphate hydrolases"/>
    <property type="match status" value="1"/>
</dbReference>
<dbReference type="PANTHER" id="PTHR36766">
    <property type="entry name" value="PLANT BROAD-SPECTRUM MILDEW RESISTANCE PROTEIN RPW8"/>
    <property type="match status" value="1"/>
</dbReference>
<dbReference type="InterPro" id="IPR002182">
    <property type="entry name" value="NB-ARC"/>
</dbReference>
<dbReference type="InterPro" id="IPR058922">
    <property type="entry name" value="WHD_DRP"/>
</dbReference>
<dbReference type="InterPro" id="IPR056789">
    <property type="entry name" value="LRR_R13L1-DRL21"/>
</dbReference>
<organism evidence="11">
    <name type="scientific">Aegilops tauschii</name>
    <name type="common">Tausch's goatgrass</name>
    <name type="synonym">Aegilops squarrosa</name>
    <dbReference type="NCBI Taxonomy" id="37682"/>
    <lineage>
        <taxon>Eukaryota</taxon>
        <taxon>Viridiplantae</taxon>
        <taxon>Streptophyta</taxon>
        <taxon>Embryophyta</taxon>
        <taxon>Tracheophyta</taxon>
        <taxon>Spermatophyta</taxon>
        <taxon>Magnoliopsida</taxon>
        <taxon>Liliopsida</taxon>
        <taxon>Poales</taxon>
        <taxon>Poaceae</taxon>
        <taxon>BOP clade</taxon>
        <taxon>Pooideae</taxon>
        <taxon>Triticodae</taxon>
        <taxon>Triticeae</taxon>
        <taxon>Triticinae</taxon>
        <taxon>Aegilops</taxon>
    </lineage>
</organism>
<dbReference type="InterPro" id="IPR027417">
    <property type="entry name" value="P-loop_NTPase"/>
</dbReference>
<evidence type="ECO:0000256" key="2">
    <source>
        <dbReference type="ARBA" id="ARBA00022614"/>
    </source>
</evidence>
<dbReference type="GO" id="GO:0005524">
    <property type="term" value="F:ATP binding"/>
    <property type="evidence" value="ECO:0007669"/>
    <property type="project" value="UniProtKB-KW"/>
</dbReference>
<feature type="domain" description="NB-ARC" evidence="7">
    <location>
        <begin position="417"/>
        <end position="452"/>
    </location>
</feature>
<keyword evidence="2" id="KW-0433">Leucine-rich repeat</keyword>
<keyword evidence="6" id="KW-0067">ATP-binding</keyword>
<feature type="domain" description="Disease resistance N-terminal" evidence="8">
    <location>
        <begin position="133"/>
        <end position="214"/>
    </location>
</feature>
<feature type="domain" description="R13L1/DRL21-like LRR repeat region" evidence="10">
    <location>
        <begin position="826"/>
        <end position="945"/>
    </location>
</feature>
<dbReference type="EnsemblPlants" id="EMT26541">
    <property type="protein sequence ID" value="EMT26541"/>
    <property type="gene ID" value="F775_10781"/>
</dbReference>
<dbReference type="GO" id="GO:0006952">
    <property type="term" value="P:defense response"/>
    <property type="evidence" value="ECO:0007669"/>
    <property type="project" value="UniProtKB-KW"/>
</dbReference>
<keyword evidence="3" id="KW-0677">Repeat</keyword>
<dbReference type="Pfam" id="PF18052">
    <property type="entry name" value="Rx_N"/>
    <property type="match status" value="1"/>
</dbReference>
<dbReference type="PRINTS" id="PR00364">
    <property type="entry name" value="DISEASERSIST"/>
</dbReference>
<dbReference type="PANTHER" id="PTHR36766:SF40">
    <property type="entry name" value="DISEASE RESISTANCE PROTEIN RGA3"/>
    <property type="match status" value="1"/>
</dbReference>
<dbReference type="Pfam" id="PF00931">
    <property type="entry name" value="NB-ARC"/>
    <property type="match status" value="1"/>
</dbReference>
<dbReference type="InterPro" id="IPR041118">
    <property type="entry name" value="Rx_N"/>
</dbReference>
<evidence type="ECO:0000256" key="1">
    <source>
        <dbReference type="ARBA" id="ARBA00008894"/>
    </source>
</evidence>
<name>M8CS70_AEGTA</name>
<dbReference type="Pfam" id="PF23559">
    <property type="entry name" value="WHD_DRP"/>
    <property type="match status" value="1"/>
</dbReference>
<evidence type="ECO:0000256" key="6">
    <source>
        <dbReference type="ARBA" id="ARBA00022840"/>
    </source>
</evidence>
<dbReference type="Gene3D" id="1.10.10.10">
    <property type="entry name" value="Winged helix-like DNA-binding domain superfamily/Winged helix DNA-binding domain"/>
    <property type="match status" value="1"/>
</dbReference>
<evidence type="ECO:0000259" key="9">
    <source>
        <dbReference type="Pfam" id="PF23559"/>
    </source>
</evidence>
<dbReference type="SUPFAM" id="SSF52058">
    <property type="entry name" value="L domain-like"/>
    <property type="match status" value="2"/>
</dbReference>